<evidence type="ECO:0000256" key="1">
    <source>
        <dbReference type="SAM" id="Phobius"/>
    </source>
</evidence>
<sequence length="101" mass="11972">MHEMTFGIFKLSNPCNATPQNQDFWFLVLDNIMVPPLYAFLPFFALHSIFGFALPRPYSLCKTKYHRLITIDQVDYILSKMKIRTEPHKSYMFRGTFTCRI</sequence>
<accession>A0A059A4V4</accession>
<dbReference type="EMBL" id="KK198763">
    <property type="protein sequence ID" value="KCW48838.1"/>
    <property type="molecule type" value="Genomic_DNA"/>
</dbReference>
<evidence type="ECO:0000313" key="2">
    <source>
        <dbReference type="EMBL" id="KCW48838.1"/>
    </source>
</evidence>
<keyword evidence="1" id="KW-1133">Transmembrane helix</keyword>
<gene>
    <name evidence="2" type="ORF">EUGRSUZ_K02473</name>
</gene>
<protein>
    <submittedName>
        <fullName evidence="2">Uncharacterized protein</fullName>
    </submittedName>
</protein>
<dbReference type="InParanoid" id="A0A059A4V4"/>
<dbReference type="Gramene" id="KCW48838">
    <property type="protein sequence ID" value="KCW48838"/>
    <property type="gene ID" value="EUGRSUZ_K02473"/>
</dbReference>
<keyword evidence="1" id="KW-0812">Transmembrane</keyword>
<feature type="transmembrane region" description="Helical" evidence="1">
    <location>
        <begin position="37"/>
        <end position="54"/>
    </location>
</feature>
<organism evidence="2">
    <name type="scientific">Eucalyptus grandis</name>
    <name type="common">Flooded gum</name>
    <dbReference type="NCBI Taxonomy" id="71139"/>
    <lineage>
        <taxon>Eukaryota</taxon>
        <taxon>Viridiplantae</taxon>
        <taxon>Streptophyta</taxon>
        <taxon>Embryophyta</taxon>
        <taxon>Tracheophyta</taxon>
        <taxon>Spermatophyta</taxon>
        <taxon>Magnoliopsida</taxon>
        <taxon>eudicotyledons</taxon>
        <taxon>Gunneridae</taxon>
        <taxon>Pentapetalae</taxon>
        <taxon>rosids</taxon>
        <taxon>malvids</taxon>
        <taxon>Myrtales</taxon>
        <taxon>Myrtaceae</taxon>
        <taxon>Myrtoideae</taxon>
        <taxon>Eucalypteae</taxon>
        <taxon>Eucalyptus</taxon>
    </lineage>
</organism>
<dbReference type="AlphaFoldDB" id="A0A059A4V4"/>
<proteinExistence type="predicted"/>
<name>A0A059A4V4_EUCGR</name>
<reference evidence="2" key="1">
    <citation type="submission" date="2013-07" db="EMBL/GenBank/DDBJ databases">
        <title>The genome of Eucalyptus grandis.</title>
        <authorList>
            <person name="Schmutz J."/>
            <person name="Hayes R."/>
            <person name="Myburg A."/>
            <person name="Tuskan G."/>
            <person name="Grattapaglia D."/>
            <person name="Rokhsar D.S."/>
        </authorList>
    </citation>
    <scope>NUCLEOTIDE SEQUENCE</scope>
    <source>
        <tissue evidence="2">Leaf extractions</tissue>
    </source>
</reference>
<keyword evidence="1" id="KW-0472">Membrane</keyword>